<dbReference type="PANTHER" id="PTHR35342">
    <property type="entry name" value="TRICARBOXYLIC TRANSPORT PROTEIN"/>
    <property type="match status" value="1"/>
</dbReference>
<comment type="caution">
    <text evidence="3">The sequence shown here is derived from an EMBL/GenBank/DDBJ whole genome shotgun (WGS) entry which is preliminary data.</text>
</comment>
<gene>
    <name evidence="3" type="ORF">OKW52_00240</name>
</gene>
<feature type="transmembrane region" description="Helical" evidence="1">
    <location>
        <begin position="416"/>
        <end position="434"/>
    </location>
</feature>
<dbReference type="Pfam" id="PF01970">
    <property type="entry name" value="TctA"/>
    <property type="match status" value="1"/>
</dbReference>
<feature type="transmembrane region" description="Helical" evidence="1">
    <location>
        <begin position="358"/>
        <end position="383"/>
    </location>
</feature>
<dbReference type="Proteomes" id="UP001208938">
    <property type="component" value="Unassembled WGS sequence"/>
</dbReference>
<feature type="transmembrane region" description="Helical" evidence="1">
    <location>
        <begin position="138"/>
        <end position="159"/>
    </location>
</feature>
<feature type="transmembrane region" description="Helical" evidence="1">
    <location>
        <begin position="20"/>
        <end position="50"/>
    </location>
</feature>
<dbReference type="PANTHER" id="PTHR35342:SF5">
    <property type="entry name" value="TRICARBOXYLIC TRANSPORT PROTEIN"/>
    <property type="match status" value="1"/>
</dbReference>
<evidence type="ECO:0000259" key="2">
    <source>
        <dbReference type="Pfam" id="PF01970"/>
    </source>
</evidence>
<dbReference type="EMBL" id="JAPDFL010000001">
    <property type="protein sequence ID" value="MCW1930740.1"/>
    <property type="molecule type" value="Genomic_DNA"/>
</dbReference>
<keyword evidence="1" id="KW-0472">Membrane</keyword>
<name>A0ABT3GT72_9RHOB</name>
<protein>
    <submittedName>
        <fullName evidence="3">Tripartite tricarboxylate transporter permease</fullName>
    </submittedName>
</protein>
<feature type="transmembrane region" description="Helical" evidence="1">
    <location>
        <begin position="260"/>
        <end position="283"/>
    </location>
</feature>
<feature type="transmembrane region" description="Helical" evidence="1">
    <location>
        <begin position="204"/>
        <end position="221"/>
    </location>
</feature>
<accession>A0ABT3GT72</accession>
<keyword evidence="1" id="KW-0812">Transmembrane</keyword>
<dbReference type="InterPro" id="IPR002823">
    <property type="entry name" value="DUF112_TM"/>
</dbReference>
<proteinExistence type="predicted"/>
<feature type="domain" description="DUF112" evidence="2">
    <location>
        <begin position="22"/>
        <end position="441"/>
    </location>
</feature>
<evidence type="ECO:0000256" key="1">
    <source>
        <dbReference type="SAM" id="Phobius"/>
    </source>
</evidence>
<reference evidence="3 4" key="1">
    <citation type="submission" date="2022-10" db="EMBL/GenBank/DDBJ databases">
        <title>Pararhodobacter sp. nov., isolated from marine algae.</title>
        <authorList>
            <person name="Choi B.J."/>
            <person name="Kim J.M."/>
            <person name="Lee J.K."/>
            <person name="Choi D.G."/>
            <person name="Jeon C.O."/>
        </authorList>
    </citation>
    <scope>NUCLEOTIDE SEQUENCE [LARGE SCALE GENOMIC DNA]</scope>
    <source>
        <strain evidence="3 4">ZQ420</strain>
    </source>
</reference>
<feature type="transmembrane region" description="Helical" evidence="1">
    <location>
        <begin position="109"/>
        <end position="132"/>
    </location>
</feature>
<evidence type="ECO:0000313" key="3">
    <source>
        <dbReference type="EMBL" id="MCW1930740.1"/>
    </source>
</evidence>
<sequence>MSDFVSNLSLGFSVAFSWEAMAYCFLGVSLGTFIGVLPGIGSLAAIAMLLPLTFGMEPTHALIMLAGIYYGSNYGGSTASILLNLPGTPSSAVTCIEGYPMSQQGRAGVALFMTAIASFFGSICGMLIMAIFSPPIAALAFSFSAPDFFSLMVLGMIAASTLASGSPIKGLAMIGLGLIMGMVGRDLYSGLLRFSYGVDELYEGLPLVAVALGIFGLPEVIKNAGQITGRTVKAKDISFRSMLPTRDDWRRSWGAMGRGTALGSFFGALPGTGGLLASFMSYATERRLSKEPWRFGKGAIEGIAGPEAANNAAVQTAFIPTLTLGIPGDIVMAIMLGALTIHGIQPGVSVINSHPDLFWGLLVSFLFGNMMLLVLNIPLIGLWVRMLSIPYWVLYPFIIAFICIGVYSVNSSVVDLYVLIFFGVLGVVMTTLKFEPAPLVLGLILGPMLEENMRRALTLSRGDYTVFFTRPISGMFMAMAALVLIWTVYGAIKARSVRRDHLREMARNLPDD</sequence>
<feature type="transmembrane region" description="Helical" evidence="1">
    <location>
        <begin position="472"/>
        <end position="492"/>
    </location>
</feature>
<keyword evidence="1" id="KW-1133">Transmembrane helix</keyword>
<dbReference type="RefSeq" id="WP_264503919.1">
    <property type="nucleotide sequence ID" value="NZ_JAPDFL010000001.1"/>
</dbReference>
<organism evidence="3 4">
    <name type="scientific">Pararhodobacter zhoushanensis</name>
    <dbReference type="NCBI Taxonomy" id="2479545"/>
    <lineage>
        <taxon>Bacteria</taxon>
        <taxon>Pseudomonadati</taxon>
        <taxon>Pseudomonadota</taxon>
        <taxon>Alphaproteobacteria</taxon>
        <taxon>Rhodobacterales</taxon>
        <taxon>Paracoccaceae</taxon>
        <taxon>Pararhodobacter</taxon>
    </lineage>
</organism>
<keyword evidence="4" id="KW-1185">Reference proteome</keyword>
<feature type="transmembrane region" description="Helical" evidence="1">
    <location>
        <begin position="171"/>
        <end position="192"/>
    </location>
</feature>
<feature type="transmembrane region" description="Helical" evidence="1">
    <location>
        <begin position="389"/>
        <end position="409"/>
    </location>
</feature>
<feature type="transmembrane region" description="Helical" evidence="1">
    <location>
        <begin position="330"/>
        <end position="351"/>
    </location>
</feature>
<evidence type="ECO:0000313" key="4">
    <source>
        <dbReference type="Proteomes" id="UP001208938"/>
    </source>
</evidence>